<dbReference type="EMBL" id="CADCWI010000109">
    <property type="protein sequence ID" value="CAA9563873.1"/>
    <property type="molecule type" value="Genomic_DNA"/>
</dbReference>
<evidence type="ECO:0000256" key="4">
    <source>
        <dbReference type="ARBA" id="ARBA00022793"/>
    </source>
</evidence>
<dbReference type="GO" id="GO:0005829">
    <property type="term" value="C:cytosol"/>
    <property type="evidence" value="ECO:0007669"/>
    <property type="project" value="TreeGrafter"/>
</dbReference>
<comment type="function">
    <text evidence="7">Catalyzes the decarboxylation of four acetate groups of uroporphyrinogen-III to yield coproporphyrinogen-III.</text>
</comment>
<keyword evidence="7" id="KW-0963">Cytoplasm</keyword>
<sequence>MTEFTLSSVNLTMSGRQRFLAAANREAVDATPVWFMRQAGRCLPEYRALRKVHSFLEVARTPELAVEATLMPIDRFGVDGAVLFADIMLPLEGMGVDFEIRPGVGPVIANPIRTAEDVSRIRVVDPEEGTPYVLNALRLLRQELGDRAASLGFAGAPFTLACYLVDGRSSREYPQTKAMMYGQPELWHELMERITEVTIRYLRGQVAAGADAVQLFDSWLGLLAAETYRTRVAPYTSRIFSALRGTAPTIHFSTGTAQLLAEIGRTGPDIVSVDWRLPLDTAWSTLDFATGIQGNLDPTILMAPWPVVEAASRDVLRRAAGRAGHVFNLGHGILPETDPDQLARVVETVHAYPSRQEG</sequence>
<evidence type="ECO:0000256" key="2">
    <source>
        <dbReference type="ARBA" id="ARBA00009935"/>
    </source>
</evidence>
<dbReference type="GO" id="GO:0004853">
    <property type="term" value="F:uroporphyrinogen decarboxylase activity"/>
    <property type="evidence" value="ECO:0007669"/>
    <property type="project" value="UniProtKB-UniRule"/>
</dbReference>
<comment type="subcellular location">
    <subcellularLocation>
        <location evidence="7">Cytoplasm</location>
    </subcellularLocation>
</comment>
<evidence type="ECO:0000256" key="9">
    <source>
        <dbReference type="RuleBase" id="RU004169"/>
    </source>
</evidence>
<feature type="binding site" evidence="7">
    <location>
        <begin position="37"/>
        <end position="41"/>
    </location>
    <ligand>
        <name>substrate</name>
    </ligand>
</feature>
<dbReference type="NCBIfam" id="TIGR01464">
    <property type="entry name" value="hemE"/>
    <property type="match status" value="1"/>
</dbReference>
<dbReference type="Gene3D" id="3.20.20.210">
    <property type="match status" value="1"/>
</dbReference>
<dbReference type="Pfam" id="PF01208">
    <property type="entry name" value="URO-D"/>
    <property type="match status" value="1"/>
</dbReference>
<keyword evidence="6 7" id="KW-0627">Porphyrin biosynthesis</keyword>
<dbReference type="PROSITE" id="PS00906">
    <property type="entry name" value="UROD_1"/>
    <property type="match status" value="1"/>
</dbReference>
<evidence type="ECO:0000256" key="5">
    <source>
        <dbReference type="ARBA" id="ARBA00023239"/>
    </source>
</evidence>
<dbReference type="SUPFAM" id="SSF51726">
    <property type="entry name" value="UROD/MetE-like"/>
    <property type="match status" value="1"/>
</dbReference>
<gene>
    <name evidence="7" type="primary">hemE</name>
    <name evidence="12" type="ORF">AVDCRST_MAG43-2152</name>
</gene>
<evidence type="ECO:0000256" key="1">
    <source>
        <dbReference type="ARBA" id="ARBA00004804"/>
    </source>
</evidence>
<evidence type="ECO:0000259" key="10">
    <source>
        <dbReference type="PROSITE" id="PS00906"/>
    </source>
</evidence>
<comment type="caution">
    <text evidence="7">Lacks conserved residue(s) required for the propagation of feature annotation.</text>
</comment>
<comment type="pathway">
    <text evidence="1 7 8">Porphyrin-containing compound metabolism; protoporphyrin-IX biosynthesis; coproporphyrinogen-III from 5-aminolevulinate: step 4/4.</text>
</comment>
<dbReference type="PROSITE" id="PS00907">
    <property type="entry name" value="UROD_2"/>
    <property type="match status" value="1"/>
</dbReference>
<comment type="subunit">
    <text evidence="7">Homodimer.</text>
</comment>
<reference evidence="12" key="1">
    <citation type="submission" date="2020-02" db="EMBL/GenBank/DDBJ databases">
        <authorList>
            <person name="Meier V. D."/>
        </authorList>
    </citation>
    <scope>NUCLEOTIDE SEQUENCE</scope>
    <source>
        <strain evidence="12">AVDCRST_MAG43</strain>
    </source>
</reference>
<evidence type="ECO:0000256" key="3">
    <source>
        <dbReference type="ARBA" id="ARBA00012288"/>
    </source>
</evidence>
<dbReference type="GO" id="GO:0006782">
    <property type="term" value="P:protoporphyrinogen IX biosynthetic process"/>
    <property type="evidence" value="ECO:0007669"/>
    <property type="project" value="UniProtKB-UniRule"/>
</dbReference>
<comment type="similarity">
    <text evidence="2 7 9">Belongs to the uroporphyrinogen decarboxylase family.</text>
</comment>
<feature type="binding site" evidence="7">
    <location>
        <position position="331"/>
    </location>
    <ligand>
        <name>substrate</name>
    </ligand>
</feature>
<proteinExistence type="inferred from homology"/>
<feature type="site" description="Transition state stabilizer" evidence="7">
    <location>
        <position position="86"/>
    </location>
</feature>
<accession>A0A6J4UY99</accession>
<dbReference type="PANTHER" id="PTHR21091">
    <property type="entry name" value="METHYLTETRAHYDROFOLATE:HOMOCYSTEINE METHYLTRANSFERASE RELATED"/>
    <property type="match status" value="1"/>
</dbReference>
<feature type="binding site" evidence="7">
    <location>
        <position position="163"/>
    </location>
    <ligand>
        <name>substrate</name>
    </ligand>
</feature>
<comment type="catalytic activity">
    <reaction evidence="7 8">
        <text>uroporphyrinogen III + 4 H(+) = coproporphyrinogen III + 4 CO2</text>
        <dbReference type="Rhea" id="RHEA:19865"/>
        <dbReference type="ChEBI" id="CHEBI:15378"/>
        <dbReference type="ChEBI" id="CHEBI:16526"/>
        <dbReference type="ChEBI" id="CHEBI:57308"/>
        <dbReference type="ChEBI" id="CHEBI:57309"/>
        <dbReference type="EC" id="4.1.1.37"/>
    </reaction>
</comment>
<keyword evidence="5 7" id="KW-0456">Lyase</keyword>
<feature type="binding site" evidence="7">
    <location>
        <position position="86"/>
    </location>
    <ligand>
        <name>substrate</name>
    </ligand>
</feature>
<evidence type="ECO:0000313" key="12">
    <source>
        <dbReference type="EMBL" id="CAA9563873.1"/>
    </source>
</evidence>
<dbReference type="HAMAP" id="MF_00218">
    <property type="entry name" value="URO_D"/>
    <property type="match status" value="1"/>
</dbReference>
<dbReference type="CDD" id="cd00717">
    <property type="entry name" value="URO-D"/>
    <property type="match status" value="1"/>
</dbReference>
<evidence type="ECO:0000256" key="7">
    <source>
        <dbReference type="HAMAP-Rule" id="MF_00218"/>
    </source>
</evidence>
<feature type="domain" description="Uroporphyrinogen decarboxylase (URO-D)" evidence="11">
    <location>
        <begin position="151"/>
        <end position="167"/>
    </location>
</feature>
<dbReference type="PANTHER" id="PTHR21091:SF169">
    <property type="entry name" value="UROPORPHYRINOGEN DECARBOXYLASE"/>
    <property type="match status" value="1"/>
</dbReference>
<dbReference type="InterPro" id="IPR000257">
    <property type="entry name" value="Uroporphyrinogen_deCOase"/>
</dbReference>
<dbReference type="UniPathway" id="UPA00251">
    <property type="reaction ID" value="UER00321"/>
</dbReference>
<feature type="binding site" evidence="7">
    <location>
        <position position="218"/>
    </location>
    <ligand>
        <name>substrate</name>
    </ligand>
</feature>
<dbReference type="InterPro" id="IPR006361">
    <property type="entry name" value="Uroporphyrinogen_deCO2ase_HemE"/>
</dbReference>
<organism evidence="12">
    <name type="scientific">uncultured Thermomicrobiales bacterium</name>
    <dbReference type="NCBI Taxonomy" id="1645740"/>
    <lineage>
        <taxon>Bacteria</taxon>
        <taxon>Pseudomonadati</taxon>
        <taxon>Thermomicrobiota</taxon>
        <taxon>Thermomicrobia</taxon>
        <taxon>Thermomicrobiales</taxon>
        <taxon>environmental samples</taxon>
    </lineage>
</organism>
<evidence type="ECO:0000256" key="8">
    <source>
        <dbReference type="RuleBase" id="RU000554"/>
    </source>
</evidence>
<dbReference type="EC" id="4.1.1.37" evidence="3 7"/>
<protein>
    <recommendedName>
        <fullName evidence="3 7">Uroporphyrinogen decarboxylase</fullName>
        <shortName evidence="7">UPD</shortName>
        <shortName evidence="7">URO-D</shortName>
        <ecNumber evidence="3 7">4.1.1.37</ecNumber>
    </recommendedName>
</protein>
<evidence type="ECO:0000259" key="11">
    <source>
        <dbReference type="PROSITE" id="PS00907"/>
    </source>
</evidence>
<keyword evidence="4 7" id="KW-0210">Decarboxylase</keyword>
<feature type="domain" description="Uroporphyrinogen decarboxylase (URO-D)" evidence="10">
    <location>
        <begin position="32"/>
        <end position="41"/>
    </location>
</feature>
<dbReference type="InterPro" id="IPR038071">
    <property type="entry name" value="UROD/MetE-like_sf"/>
</dbReference>
<name>A0A6J4UY99_9BACT</name>
<evidence type="ECO:0000256" key="6">
    <source>
        <dbReference type="ARBA" id="ARBA00023244"/>
    </source>
</evidence>
<dbReference type="AlphaFoldDB" id="A0A6J4UY99"/>